<protein>
    <submittedName>
        <fullName evidence="1">Uncharacterized protein</fullName>
    </submittedName>
</protein>
<feature type="non-terminal residue" evidence="1">
    <location>
        <position position="1"/>
    </location>
</feature>
<sequence>DETMYEEQLKRNFNRQQRIFIIAGQMLDRTTAVAEYLRKVGLDIVCVEARTSEDKGFLALWPTIAPPPPPPGGIRKQAEELGLTELLEFLEEELTKERHLVKREERQWSIAFEISSVRRVLVTLYVRSPEVAVQPYFLKDTLAMVTDRDKLLNTLAEKLGPGAAAVTPGGDLKVFLRASDEGEKFLQVLRDDVFPSLESVSSA</sequence>
<dbReference type="EMBL" id="BARW01016484">
    <property type="protein sequence ID" value="GAI91586.1"/>
    <property type="molecule type" value="Genomic_DNA"/>
</dbReference>
<evidence type="ECO:0000313" key="1">
    <source>
        <dbReference type="EMBL" id="GAI91586.1"/>
    </source>
</evidence>
<comment type="caution">
    <text evidence="1">The sequence shown here is derived from an EMBL/GenBank/DDBJ whole genome shotgun (WGS) entry which is preliminary data.</text>
</comment>
<gene>
    <name evidence="1" type="ORF">S12H4_28698</name>
</gene>
<proteinExistence type="predicted"/>
<reference evidence="1" key="1">
    <citation type="journal article" date="2014" name="Front. Microbiol.">
        <title>High frequency of phylogenetically diverse reductive dehalogenase-homologous genes in deep subseafloor sedimentary metagenomes.</title>
        <authorList>
            <person name="Kawai M."/>
            <person name="Futagami T."/>
            <person name="Toyoda A."/>
            <person name="Takaki Y."/>
            <person name="Nishi S."/>
            <person name="Hori S."/>
            <person name="Arai W."/>
            <person name="Tsubouchi T."/>
            <person name="Morono Y."/>
            <person name="Uchiyama I."/>
            <person name="Ito T."/>
            <person name="Fujiyama A."/>
            <person name="Inagaki F."/>
            <person name="Takami H."/>
        </authorList>
    </citation>
    <scope>NUCLEOTIDE SEQUENCE</scope>
    <source>
        <strain evidence="1">Expedition CK06-06</strain>
    </source>
</reference>
<accession>X1TJQ3</accession>
<name>X1TJQ3_9ZZZZ</name>
<organism evidence="1">
    <name type="scientific">marine sediment metagenome</name>
    <dbReference type="NCBI Taxonomy" id="412755"/>
    <lineage>
        <taxon>unclassified sequences</taxon>
        <taxon>metagenomes</taxon>
        <taxon>ecological metagenomes</taxon>
    </lineage>
</organism>
<dbReference type="AlphaFoldDB" id="X1TJQ3"/>